<gene>
    <name evidence="2" type="ORF">SAMN02910293_02043</name>
</gene>
<keyword evidence="1" id="KW-0812">Transmembrane</keyword>
<evidence type="ECO:0000256" key="1">
    <source>
        <dbReference type="SAM" id="Phobius"/>
    </source>
</evidence>
<feature type="transmembrane region" description="Helical" evidence="1">
    <location>
        <begin position="37"/>
        <end position="58"/>
    </location>
</feature>
<feature type="transmembrane region" description="Helical" evidence="1">
    <location>
        <begin position="12"/>
        <end position="31"/>
    </location>
</feature>
<dbReference type="EMBL" id="FMXP01000034">
    <property type="protein sequence ID" value="SDB41663.1"/>
    <property type="molecule type" value="Genomic_DNA"/>
</dbReference>
<dbReference type="Proteomes" id="UP000182508">
    <property type="component" value="Unassembled WGS sequence"/>
</dbReference>
<accession>A0A1G6D939</accession>
<dbReference type="AlphaFoldDB" id="A0A1G6D939"/>
<evidence type="ECO:0000313" key="3">
    <source>
        <dbReference type="Proteomes" id="UP000182508"/>
    </source>
</evidence>
<keyword evidence="1" id="KW-1133">Transmembrane helix</keyword>
<evidence type="ECO:0000313" key="2">
    <source>
        <dbReference type="EMBL" id="SDB41663.1"/>
    </source>
</evidence>
<name>A0A1G6D939_9STRE</name>
<keyword evidence="1" id="KW-0472">Membrane</keyword>
<protein>
    <submittedName>
        <fullName evidence="2">Uncharacterized protein</fullName>
    </submittedName>
</protein>
<organism evidence="2 3">
    <name type="scientific">Streptococcus henryi</name>
    <dbReference type="NCBI Taxonomy" id="439219"/>
    <lineage>
        <taxon>Bacteria</taxon>
        <taxon>Bacillati</taxon>
        <taxon>Bacillota</taxon>
        <taxon>Bacilli</taxon>
        <taxon>Lactobacillales</taxon>
        <taxon>Streptococcaceae</taxon>
        <taxon>Streptococcus</taxon>
    </lineage>
</organism>
<dbReference type="STRING" id="439219.SAMN02910293_02043"/>
<keyword evidence="3" id="KW-1185">Reference proteome</keyword>
<reference evidence="2 3" key="1">
    <citation type="submission" date="2016-10" db="EMBL/GenBank/DDBJ databases">
        <authorList>
            <person name="de Groot N.N."/>
        </authorList>
    </citation>
    <scope>NUCLEOTIDE SEQUENCE [LARGE SCALE GENOMIC DNA]</scope>
    <source>
        <strain evidence="2 3">A-4</strain>
    </source>
</reference>
<proteinExistence type="predicted"/>
<sequence length="71" mass="8212">MWSNQEVTGKMIALYFIAPLSASIISTFVNSYLVESIWLRALIYTVVLFIVFALGFYLNETQKEKKEKNDN</sequence>